<keyword evidence="1" id="KW-0812">Transmembrane</keyword>
<keyword evidence="1" id="KW-1133">Transmembrane helix</keyword>
<protein>
    <submittedName>
        <fullName evidence="2">Uncharacterized protein</fullName>
    </submittedName>
</protein>
<proteinExistence type="predicted"/>
<evidence type="ECO:0000313" key="3">
    <source>
        <dbReference type="Proteomes" id="UP000813427"/>
    </source>
</evidence>
<dbReference type="AlphaFoldDB" id="A0A8K0S719"/>
<sequence>MCPGIVLFDLLSLLSCLLSSTSGYILDRRGASRRKRERGEKEKIARLVACTPDDAWLLSATEPLKGLLASPRLWSSGVDGKYNNPAQTTTNKTRVVRILSSVNLLVSGYCSSQSIFGRDRRVSKQENKVPNSESQAPWVNKLQAVLEAPKIRSKHPQYGVHTPQRFWGLGLHGQAKTKNQSSSTRIAQGEGKILIVPRSSLF</sequence>
<dbReference type="EMBL" id="JAGPXF010000001">
    <property type="protein sequence ID" value="KAH7262338.1"/>
    <property type="molecule type" value="Genomic_DNA"/>
</dbReference>
<dbReference type="Proteomes" id="UP000813427">
    <property type="component" value="Unassembled WGS sequence"/>
</dbReference>
<keyword evidence="3" id="KW-1185">Reference proteome</keyword>
<accession>A0A8K0S719</accession>
<feature type="transmembrane region" description="Helical" evidence="1">
    <location>
        <begin position="6"/>
        <end position="26"/>
    </location>
</feature>
<gene>
    <name evidence="2" type="ORF">BKA59DRAFT_448565</name>
</gene>
<evidence type="ECO:0000256" key="1">
    <source>
        <dbReference type="SAM" id="Phobius"/>
    </source>
</evidence>
<evidence type="ECO:0000313" key="2">
    <source>
        <dbReference type="EMBL" id="KAH7262338.1"/>
    </source>
</evidence>
<name>A0A8K0S719_9HYPO</name>
<reference evidence="2" key="1">
    <citation type="journal article" date="2021" name="Nat. Commun.">
        <title>Genetic determinants of endophytism in the Arabidopsis root mycobiome.</title>
        <authorList>
            <person name="Mesny F."/>
            <person name="Miyauchi S."/>
            <person name="Thiergart T."/>
            <person name="Pickel B."/>
            <person name="Atanasova L."/>
            <person name="Karlsson M."/>
            <person name="Huettel B."/>
            <person name="Barry K.W."/>
            <person name="Haridas S."/>
            <person name="Chen C."/>
            <person name="Bauer D."/>
            <person name="Andreopoulos W."/>
            <person name="Pangilinan J."/>
            <person name="LaButti K."/>
            <person name="Riley R."/>
            <person name="Lipzen A."/>
            <person name="Clum A."/>
            <person name="Drula E."/>
            <person name="Henrissat B."/>
            <person name="Kohler A."/>
            <person name="Grigoriev I.V."/>
            <person name="Martin F.M."/>
            <person name="Hacquard S."/>
        </authorList>
    </citation>
    <scope>NUCLEOTIDE SEQUENCE</scope>
    <source>
        <strain evidence="2">MPI-SDFR-AT-0068</strain>
    </source>
</reference>
<comment type="caution">
    <text evidence="2">The sequence shown here is derived from an EMBL/GenBank/DDBJ whole genome shotgun (WGS) entry which is preliminary data.</text>
</comment>
<organism evidence="2 3">
    <name type="scientific">Fusarium tricinctum</name>
    <dbReference type="NCBI Taxonomy" id="61284"/>
    <lineage>
        <taxon>Eukaryota</taxon>
        <taxon>Fungi</taxon>
        <taxon>Dikarya</taxon>
        <taxon>Ascomycota</taxon>
        <taxon>Pezizomycotina</taxon>
        <taxon>Sordariomycetes</taxon>
        <taxon>Hypocreomycetidae</taxon>
        <taxon>Hypocreales</taxon>
        <taxon>Nectriaceae</taxon>
        <taxon>Fusarium</taxon>
        <taxon>Fusarium tricinctum species complex</taxon>
    </lineage>
</organism>
<keyword evidence="1" id="KW-0472">Membrane</keyword>